<accession>A0A9D1W4H1</accession>
<reference evidence="1" key="2">
    <citation type="submission" date="2021-04" db="EMBL/GenBank/DDBJ databases">
        <authorList>
            <person name="Gilroy R."/>
        </authorList>
    </citation>
    <scope>NUCLEOTIDE SEQUENCE</scope>
    <source>
        <strain evidence="1">ChiGjej4B4-12881</strain>
    </source>
</reference>
<keyword evidence="1" id="KW-0418">Kinase</keyword>
<name>A0A9D1W4H1_9FIRM</name>
<dbReference type="Proteomes" id="UP000886780">
    <property type="component" value="Unassembled WGS sequence"/>
</dbReference>
<gene>
    <name evidence="1" type="ORF">IAA28_06510</name>
</gene>
<dbReference type="Pfam" id="PF13189">
    <property type="entry name" value="Cytidylate_kin2"/>
    <property type="match status" value="1"/>
</dbReference>
<keyword evidence="1" id="KW-0808">Transferase</keyword>
<dbReference type="Gene3D" id="3.40.50.300">
    <property type="entry name" value="P-loop containing nucleotide triphosphate hydrolases"/>
    <property type="match status" value="1"/>
</dbReference>
<comment type="caution">
    <text evidence="1">The sequence shown here is derived from an EMBL/GenBank/DDBJ whole genome shotgun (WGS) entry which is preliminary data.</text>
</comment>
<proteinExistence type="predicted"/>
<dbReference type="InterPro" id="IPR027417">
    <property type="entry name" value="P-loop_NTPase"/>
</dbReference>
<protein>
    <submittedName>
        <fullName evidence="1">Cytidylate kinase-like family protein</fullName>
    </submittedName>
</protein>
<sequence>MADTKNVVITIDRQYGSGGRITSKRLAENLGIPFYDEEILKMTSEESAIGEQYFRLADEKLSNPILSRIVGSLKGAFGAPSSRKLTSRENLFRFQSEVIRKLAKEQSCIIMGRCADYVLEPEPDVDVIRLFVYADIPVRIRRVMEVDGVQDADEALKKIRRIDRERRDYYKYFTGREWGDMSLYDLPINATNLTFDQLAELVKFYMQLRGFKNS</sequence>
<evidence type="ECO:0000313" key="1">
    <source>
        <dbReference type="EMBL" id="HIX52439.1"/>
    </source>
</evidence>
<dbReference type="EMBL" id="DXEU01000110">
    <property type="protein sequence ID" value="HIX52439.1"/>
    <property type="molecule type" value="Genomic_DNA"/>
</dbReference>
<evidence type="ECO:0000313" key="2">
    <source>
        <dbReference type="Proteomes" id="UP000886780"/>
    </source>
</evidence>
<reference evidence="1" key="1">
    <citation type="journal article" date="2021" name="PeerJ">
        <title>Extensive microbial diversity within the chicken gut microbiome revealed by metagenomics and culture.</title>
        <authorList>
            <person name="Gilroy R."/>
            <person name="Ravi A."/>
            <person name="Getino M."/>
            <person name="Pursley I."/>
            <person name="Horton D.L."/>
            <person name="Alikhan N.F."/>
            <person name="Baker D."/>
            <person name="Gharbi K."/>
            <person name="Hall N."/>
            <person name="Watson M."/>
            <person name="Adriaenssens E.M."/>
            <person name="Foster-Nyarko E."/>
            <person name="Jarju S."/>
            <person name="Secka A."/>
            <person name="Antonio M."/>
            <person name="Oren A."/>
            <person name="Chaudhuri R.R."/>
            <person name="La Ragione R."/>
            <person name="Hildebrand F."/>
            <person name="Pallen M.J."/>
        </authorList>
    </citation>
    <scope>NUCLEOTIDE SEQUENCE</scope>
    <source>
        <strain evidence="1">ChiGjej4B4-12881</strain>
    </source>
</reference>
<dbReference type="SUPFAM" id="SSF52540">
    <property type="entry name" value="P-loop containing nucleoside triphosphate hydrolases"/>
    <property type="match status" value="1"/>
</dbReference>
<dbReference type="AlphaFoldDB" id="A0A9D1W4H1"/>
<organism evidence="1 2">
    <name type="scientific">Candidatus Lachnoclostridium stercoripullorum</name>
    <dbReference type="NCBI Taxonomy" id="2838635"/>
    <lineage>
        <taxon>Bacteria</taxon>
        <taxon>Bacillati</taxon>
        <taxon>Bacillota</taxon>
        <taxon>Clostridia</taxon>
        <taxon>Lachnospirales</taxon>
        <taxon>Lachnospiraceae</taxon>
    </lineage>
</organism>
<dbReference type="GO" id="GO:0016301">
    <property type="term" value="F:kinase activity"/>
    <property type="evidence" value="ECO:0007669"/>
    <property type="project" value="UniProtKB-KW"/>
</dbReference>